<evidence type="ECO:0000256" key="1">
    <source>
        <dbReference type="SAM" id="MobiDB-lite"/>
    </source>
</evidence>
<proteinExistence type="predicted"/>
<protein>
    <submittedName>
        <fullName evidence="2">Uncharacterized protein</fullName>
    </submittedName>
</protein>
<name>A9D799_HOEPD</name>
<evidence type="ECO:0000313" key="2">
    <source>
        <dbReference type="EMBL" id="EDQ33035.1"/>
    </source>
</evidence>
<feature type="region of interest" description="Disordered" evidence="1">
    <location>
        <begin position="30"/>
        <end position="53"/>
    </location>
</feature>
<evidence type="ECO:0000313" key="3">
    <source>
        <dbReference type="Proteomes" id="UP000004291"/>
    </source>
</evidence>
<comment type="caution">
    <text evidence="2">The sequence shown here is derived from an EMBL/GenBank/DDBJ whole genome shotgun (WGS) entry which is preliminary data.</text>
</comment>
<reference evidence="2 3" key="2">
    <citation type="submission" date="2012-06" db="EMBL/GenBank/DDBJ databases">
        <authorList>
            <person name="Fiebig A."/>
        </authorList>
    </citation>
    <scope>NUCLEOTIDE SEQUENCE [LARGE SCALE GENOMIC DNA]</scope>
    <source>
        <strain evidence="2 3">DFL-43</strain>
    </source>
</reference>
<dbReference type="Proteomes" id="UP000004291">
    <property type="component" value="Chromosome"/>
</dbReference>
<accession>A9D799</accession>
<organism evidence="2 3">
    <name type="scientific">Hoeflea phototrophica (strain DSM 17068 / NCIMB 14078 / DFL-43)</name>
    <dbReference type="NCBI Taxonomy" id="411684"/>
    <lineage>
        <taxon>Bacteria</taxon>
        <taxon>Pseudomonadati</taxon>
        <taxon>Pseudomonadota</taxon>
        <taxon>Alphaproteobacteria</taxon>
        <taxon>Hyphomicrobiales</taxon>
        <taxon>Rhizobiaceae</taxon>
        <taxon>Hoeflea</taxon>
    </lineage>
</organism>
<gene>
    <name evidence="2" type="ORF">HPDFL43_16206</name>
</gene>
<reference evidence="2 3" key="1">
    <citation type="submission" date="2007-10" db="EMBL/GenBank/DDBJ databases">
        <authorList>
            <person name="Wagner-Dobler I."/>
            <person name="Ferriera S."/>
            <person name="Johnson J."/>
            <person name="Kravitz S."/>
            <person name="Beeson K."/>
            <person name="Sutton G."/>
            <person name="Rogers Y.-H."/>
            <person name="Friedman R."/>
            <person name="Frazier M."/>
            <person name="Venter J.C."/>
        </authorList>
    </citation>
    <scope>NUCLEOTIDE SEQUENCE [LARGE SCALE GENOMIC DNA]</scope>
    <source>
        <strain evidence="2 3">DFL-43</strain>
    </source>
</reference>
<keyword evidence="3" id="KW-1185">Reference proteome</keyword>
<dbReference type="EMBL" id="ABIA03000004">
    <property type="protein sequence ID" value="EDQ33035.1"/>
    <property type="molecule type" value="Genomic_DNA"/>
</dbReference>
<sequence>MIWNKTKLDALKDKYGQSQGGEIASGDVVRAPRNMTPQPPPMQALRCCSRSSA</sequence>
<dbReference type="AlphaFoldDB" id="A9D799"/>
<dbReference type="HOGENOM" id="CLU_3062303_0_0_5"/>